<evidence type="ECO:0000256" key="3">
    <source>
        <dbReference type="SAM" id="SignalP"/>
    </source>
</evidence>
<feature type="region of interest" description="Disordered" evidence="1">
    <location>
        <begin position="289"/>
        <end position="316"/>
    </location>
</feature>
<comment type="caution">
    <text evidence="4">The sequence shown here is derived from an EMBL/GenBank/DDBJ whole genome shotgun (WGS) entry which is preliminary data.</text>
</comment>
<sequence>MKPFMSCLILGLVIAMGPVKANEGDVTCTVSEYVKVGLEFDACQEVALSNLTDEQDPCPILKSVANECATNVKHCFTTKGWIRGRKLFFDSLALTYPDMNNCEIITDLAKDHDLAQIQGRKCSIAQEIVVAQETARCTNLIQMDMVTEMQKPVNETAKTQFQDLLCNALQKIKDECVDPNLRSCYEGHDLKAHTAYMVETLKVSGNVIAIHLAQDTTDVPSCPVFFSEPYLYGNDQSSGLVLTLILIMAVLVAVIVVAAVLLSIKKFRLIHRIRAWVANIPYEDFVKETAPETPMESRSDDGHGPNPGPPSQTSAA</sequence>
<protein>
    <recommendedName>
        <fullName evidence="6">Secreted protein</fullName>
    </recommendedName>
</protein>
<dbReference type="AlphaFoldDB" id="A0A553NP05"/>
<dbReference type="EMBL" id="VCGU01000011">
    <property type="protein sequence ID" value="TRY67165.1"/>
    <property type="molecule type" value="Genomic_DNA"/>
</dbReference>
<evidence type="ECO:0000313" key="4">
    <source>
        <dbReference type="EMBL" id="TRY67165.1"/>
    </source>
</evidence>
<dbReference type="Proteomes" id="UP000318571">
    <property type="component" value="Chromosome 4"/>
</dbReference>
<keyword evidence="2" id="KW-0812">Transmembrane</keyword>
<evidence type="ECO:0000313" key="5">
    <source>
        <dbReference type="Proteomes" id="UP000318571"/>
    </source>
</evidence>
<feature type="signal peptide" evidence="3">
    <location>
        <begin position="1"/>
        <end position="21"/>
    </location>
</feature>
<feature type="compositionally biased region" description="Basic and acidic residues" evidence="1">
    <location>
        <begin position="289"/>
        <end position="303"/>
    </location>
</feature>
<evidence type="ECO:0000256" key="1">
    <source>
        <dbReference type="SAM" id="MobiDB-lite"/>
    </source>
</evidence>
<feature type="transmembrane region" description="Helical" evidence="2">
    <location>
        <begin position="240"/>
        <end position="264"/>
    </location>
</feature>
<gene>
    <name evidence="4" type="ORF">TCAL_11480</name>
</gene>
<keyword evidence="5" id="KW-1185">Reference proteome</keyword>
<accession>A0A553NP05</accession>
<evidence type="ECO:0000256" key="2">
    <source>
        <dbReference type="SAM" id="Phobius"/>
    </source>
</evidence>
<evidence type="ECO:0008006" key="6">
    <source>
        <dbReference type="Google" id="ProtNLM"/>
    </source>
</evidence>
<feature type="chain" id="PRO_5021754103" description="Secreted protein" evidence="3">
    <location>
        <begin position="22"/>
        <end position="316"/>
    </location>
</feature>
<dbReference type="OMA" id="SVANECA"/>
<organism evidence="4 5">
    <name type="scientific">Tigriopus californicus</name>
    <name type="common">Marine copepod</name>
    <dbReference type="NCBI Taxonomy" id="6832"/>
    <lineage>
        <taxon>Eukaryota</taxon>
        <taxon>Metazoa</taxon>
        <taxon>Ecdysozoa</taxon>
        <taxon>Arthropoda</taxon>
        <taxon>Crustacea</taxon>
        <taxon>Multicrustacea</taxon>
        <taxon>Hexanauplia</taxon>
        <taxon>Copepoda</taxon>
        <taxon>Harpacticoida</taxon>
        <taxon>Harpacticidae</taxon>
        <taxon>Tigriopus</taxon>
    </lineage>
</organism>
<reference evidence="4 5" key="1">
    <citation type="journal article" date="2018" name="Nat. Ecol. Evol.">
        <title>Genomic signatures of mitonuclear coevolution across populations of Tigriopus californicus.</title>
        <authorList>
            <person name="Barreto F.S."/>
            <person name="Watson E.T."/>
            <person name="Lima T.G."/>
            <person name="Willett C.S."/>
            <person name="Edmands S."/>
            <person name="Li W."/>
            <person name="Burton R.S."/>
        </authorList>
    </citation>
    <scope>NUCLEOTIDE SEQUENCE [LARGE SCALE GENOMIC DNA]</scope>
    <source>
        <strain evidence="4 5">San Diego</strain>
    </source>
</reference>
<keyword evidence="2" id="KW-0472">Membrane</keyword>
<keyword evidence="2" id="KW-1133">Transmembrane helix</keyword>
<proteinExistence type="predicted"/>
<keyword evidence="3" id="KW-0732">Signal</keyword>
<name>A0A553NP05_TIGCA</name>